<dbReference type="PROSITE" id="PS50052">
    <property type="entry name" value="GUANYLATE_KINASE_2"/>
    <property type="match status" value="1"/>
</dbReference>
<dbReference type="EC" id="2.7.4.23" evidence="6"/>
<evidence type="ECO:0000256" key="6">
    <source>
        <dbReference type="HAMAP-Rule" id="MF_00836"/>
    </source>
</evidence>
<keyword evidence="8" id="KW-0418">Kinase</keyword>
<reference evidence="8 9" key="1">
    <citation type="submission" date="2019-03" db="EMBL/GenBank/DDBJ databases">
        <title>Genomics of glacier-inhabiting Cryobacterium strains.</title>
        <authorList>
            <person name="Liu Q."/>
            <person name="Xin Y.-H."/>
        </authorList>
    </citation>
    <scope>NUCLEOTIDE SEQUENCE [LARGE SCALE GENOMIC DNA]</scope>
    <source>
        <strain evidence="8 9">Sr54</strain>
    </source>
</reference>
<keyword evidence="9" id="KW-1185">Reference proteome</keyword>
<comment type="function">
    <text evidence="6">Catalyzes the phosphorylation of ribose 1,5-bisphosphate to 5-phospho-D-ribosyl alpha-1-diphosphate (PRPP).</text>
</comment>
<dbReference type="InterPro" id="IPR008145">
    <property type="entry name" value="GK/Ca_channel_bsu"/>
</dbReference>
<dbReference type="EMBL" id="SOHN01000008">
    <property type="protein sequence ID" value="TFD89847.1"/>
    <property type="molecule type" value="Genomic_DNA"/>
</dbReference>
<evidence type="ECO:0000256" key="4">
    <source>
        <dbReference type="ARBA" id="ARBA00022741"/>
    </source>
</evidence>
<comment type="caution">
    <text evidence="8">The sequence shown here is derived from an EMBL/GenBank/DDBJ whole genome shotgun (WGS) entry which is preliminary data.</text>
</comment>
<organism evidence="8 9">
    <name type="scientific">Cryobacterium serini</name>
    <dbReference type="NCBI Taxonomy" id="1259201"/>
    <lineage>
        <taxon>Bacteria</taxon>
        <taxon>Bacillati</taxon>
        <taxon>Actinomycetota</taxon>
        <taxon>Actinomycetes</taxon>
        <taxon>Micrococcales</taxon>
        <taxon>Microbacteriaceae</taxon>
        <taxon>Cryobacterium</taxon>
    </lineage>
</organism>
<evidence type="ECO:0000256" key="5">
    <source>
        <dbReference type="ARBA" id="ARBA00022840"/>
    </source>
</evidence>
<evidence type="ECO:0000259" key="7">
    <source>
        <dbReference type="PROSITE" id="PS50052"/>
    </source>
</evidence>
<accession>A0A4R9BU02</accession>
<feature type="domain" description="Guanylate kinase-like" evidence="7">
    <location>
        <begin position="3"/>
        <end position="177"/>
    </location>
</feature>
<dbReference type="GO" id="GO:0033863">
    <property type="term" value="F:ribose 1,5-bisphosphate phosphokinase activity"/>
    <property type="evidence" value="ECO:0007669"/>
    <property type="project" value="UniProtKB-UniRule"/>
</dbReference>
<dbReference type="GO" id="GO:0019634">
    <property type="term" value="P:organic phosphonate metabolic process"/>
    <property type="evidence" value="ECO:0007669"/>
    <property type="project" value="UniProtKB-UniRule"/>
</dbReference>
<comment type="similarity">
    <text evidence="6">Belongs to the ribose 1,5-bisphosphokinase family.</text>
</comment>
<dbReference type="SMART" id="SM00072">
    <property type="entry name" value="GuKc"/>
    <property type="match status" value="1"/>
</dbReference>
<evidence type="ECO:0000313" key="9">
    <source>
        <dbReference type="Proteomes" id="UP000297626"/>
    </source>
</evidence>
<evidence type="ECO:0000256" key="1">
    <source>
        <dbReference type="ARBA" id="ARBA00000373"/>
    </source>
</evidence>
<comment type="pathway">
    <text evidence="2 6">Metabolic intermediate biosynthesis; 5-phospho-alpha-D-ribose 1-diphosphate biosynthesis; 5-phospho-alpha-D-ribose 1-diphosphate from D-ribose 5-phosphate (route II): step 3/3.</text>
</comment>
<dbReference type="InterPro" id="IPR012699">
    <property type="entry name" value="PhnN"/>
</dbReference>
<keyword evidence="5 6" id="KW-0067">ATP-binding</keyword>
<protein>
    <recommendedName>
        <fullName evidence="6">Ribose 1,5-bisphosphate phosphokinase PhnN</fullName>
        <ecNumber evidence="6">2.7.4.23</ecNumber>
    </recommendedName>
    <alternativeName>
        <fullName evidence="6">Ribose 1,5-bisphosphokinase</fullName>
    </alternativeName>
</protein>
<dbReference type="Gene3D" id="3.40.50.300">
    <property type="entry name" value="P-loop containing nucleotide triphosphate hydrolases"/>
    <property type="match status" value="1"/>
</dbReference>
<evidence type="ECO:0000256" key="3">
    <source>
        <dbReference type="ARBA" id="ARBA00022679"/>
    </source>
</evidence>
<dbReference type="SUPFAM" id="SSF52540">
    <property type="entry name" value="P-loop containing nucleoside triphosphate hydrolases"/>
    <property type="match status" value="1"/>
</dbReference>
<dbReference type="GO" id="GO:0006015">
    <property type="term" value="P:5-phosphoribose 1-diphosphate biosynthetic process"/>
    <property type="evidence" value="ECO:0007669"/>
    <property type="project" value="UniProtKB-UniRule"/>
</dbReference>
<feature type="binding site" evidence="6">
    <location>
        <begin position="10"/>
        <end position="17"/>
    </location>
    <ligand>
        <name>ATP</name>
        <dbReference type="ChEBI" id="CHEBI:30616"/>
    </ligand>
</feature>
<sequence length="185" mass="19470">MSGTFVAVVGPSGSGKDSIMDYTRAALTGHSGIVFPQRQITRPAGAGEDHYPVSADEFNAAECRGDFALTWHAHGLAYGIPAHVIDVAESGGVVVANVSRGVLKRLPSLFVNVRVARVTVPEGIRLARIIARGREDEAAAAARVARIDPAPDHPVDLEIVNDGTLEAASAALVQFLTRVRDAARV</sequence>
<evidence type="ECO:0000256" key="2">
    <source>
        <dbReference type="ARBA" id="ARBA00005069"/>
    </source>
</evidence>
<proteinExistence type="inferred from homology"/>
<keyword evidence="3 6" id="KW-0808">Transferase</keyword>
<dbReference type="UniPathway" id="UPA00087">
    <property type="reaction ID" value="UER00175"/>
</dbReference>
<dbReference type="HAMAP" id="MF_00836">
    <property type="entry name" value="PhnN"/>
    <property type="match status" value="1"/>
</dbReference>
<evidence type="ECO:0000313" key="8">
    <source>
        <dbReference type="EMBL" id="TFD89847.1"/>
    </source>
</evidence>
<dbReference type="Proteomes" id="UP000297626">
    <property type="component" value="Unassembled WGS sequence"/>
</dbReference>
<dbReference type="GO" id="GO:0005524">
    <property type="term" value="F:ATP binding"/>
    <property type="evidence" value="ECO:0007669"/>
    <property type="project" value="UniProtKB-KW"/>
</dbReference>
<dbReference type="RefSeq" id="WP_134527716.1">
    <property type="nucleotide sequence ID" value="NZ_SOHN01000008.1"/>
</dbReference>
<keyword evidence="4 6" id="KW-0547">Nucleotide-binding</keyword>
<dbReference type="NCBIfam" id="TIGR02322">
    <property type="entry name" value="phosphon_PhnN"/>
    <property type="match status" value="1"/>
</dbReference>
<dbReference type="InterPro" id="IPR008144">
    <property type="entry name" value="Guanylate_kin-like_dom"/>
</dbReference>
<dbReference type="AlphaFoldDB" id="A0A4R9BU02"/>
<gene>
    <name evidence="6 8" type="primary">phnN</name>
    <name evidence="8" type="ORF">E3T51_03775</name>
</gene>
<dbReference type="InterPro" id="IPR027417">
    <property type="entry name" value="P-loop_NTPase"/>
</dbReference>
<comment type="catalytic activity">
    <reaction evidence="1 6">
        <text>alpha-D-ribose 1,5-bisphosphate + ATP = 5-phospho-alpha-D-ribose 1-diphosphate + ADP</text>
        <dbReference type="Rhea" id="RHEA:20109"/>
        <dbReference type="ChEBI" id="CHEBI:30616"/>
        <dbReference type="ChEBI" id="CHEBI:58017"/>
        <dbReference type="ChEBI" id="CHEBI:68688"/>
        <dbReference type="ChEBI" id="CHEBI:456216"/>
        <dbReference type="EC" id="2.7.4.23"/>
    </reaction>
</comment>
<name>A0A4R9BU02_9MICO</name>